<organism evidence="2 3">
    <name type="scientific">Zizania palustris</name>
    <name type="common">Northern wild rice</name>
    <dbReference type="NCBI Taxonomy" id="103762"/>
    <lineage>
        <taxon>Eukaryota</taxon>
        <taxon>Viridiplantae</taxon>
        <taxon>Streptophyta</taxon>
        <taxon>Embryophyta</taxon>
        <taxon>Tracheophyta</taxon>
        <taxon>Spermatophyta</taxon>
        <taxon>Magnoliopsida</taxon>
        <taxon>Liliopsida</taxon>
        <taxon>Poales</taxon>
        <taxon>Poaceae</taxon>
        <taxon>BOP clade</taxon>
        <taxon>Oryzoideae</taxon>
        <taxon>Oryzeae</taxon>
        <taxon>Zizaniinae</taxon>
        <taxon>Zizania</taxon>
    </lineage>
</organism>
<sequence>MQTLANLQQAVANISVYLGLAPVASTLPIFPHGATGFPTTSSPSLIAVVGVLSPKKQSRVESLRAVTHAIPDEERHNGPLNSACSFYGSTDGDAADPTPQLMPPPTDPTLQQRRREEEEETEDNLAAHEEAYVGTIALVPAAYLEQTALQHPSEATKVLTSCEELLPSPTDDSDEDLEGRDDSMDGNKAKPAPQPLIPIAAARHARCLKDPPQLCLHWRRASQPANRPHLRRSLAPGHSAAPAQVAAKARLRLTLLTRARPPRALGAAATAGRHARDGGPRGVKLPDDEDNRFSRGGPTDGLGRARGQHGEHSCDRDGGGGRGLGQIGAQRTRWRGTTFWSGATVV</sequence>
<dbReference type="EMBL" id="JAAALK010000288">
    <property type="protein sequence ID" value="KAG8052782.1"/>
    <property type="molecule type" value="Genomic_DNA"/>
</dbReference>
<reference evidence="2" key="2">
    <citation type="submission" date="2021-02" db="EMBL/GenBank/DDBJ databases">
        <authorList>
            <person name="Kimball J.A."/>
            <person name="Haas M.W."/>
            <person name="Macchietto M."/>
            <person name="Kono T."/>
            <person name="Duquette J."/>
            <person name="Shao M."/>
        </authorList>
    </citation>
    <scope>NUCLEOTIDE SEQUENCE</scope>
    <source>
        <tissue evidence="2">Fresh leaf tissue</tissue>
    </source>
</reference>
<feature type="region of interest" description="Disordered" evidence="1">
    <location>
        <begin position="73"/>
        <end position="127"/>
    </location>
</feature>
<name>A0A8J5RP19_ZIZPA</name>
<dbReference type="AlphaFoldDB" id="A0A8J5RP19"/>
<comment type="caution">
    <text evidence="2">The sequence shown here is derived from an EMBL/GenBank/DDBJ whole genome shotgun (WGS) entry which is preliminary data.</text>
</comment>
<evidence type="ECO:0000313" key="2">
    <source>
        <dbReference type="EMBL" id="KAG8052782.1"/>
    </source>
</evidence>
<proteinExistence type="predicted"/>
<keyword evidence="3" id="KW-1185">Reference proteome</keyword>
<evidence type="ECO:0000313" key="3">
    <source>
        <dbReference type="Proteomes" id="UP000729402"/>
    </source>
</evidence>
<gene>
    <name evidence="2" type="ORF">GUJ93_ZPchr0001g30392</name>
</gene>
<protein>
    <submittedName>
        <fullName evidence="2">Uncharacterized protein</fullName>
    </submittedName>
</protein>
<dbReference type="Proteomes" id="UP000729402">
    <property type="component" value="Unassembled WGS sequence"/>
</dbReference>
<feature type="region of interest" description="Disordered" evidence="1">
    <location>
        <begin position="264"/>
        <end position="330"/>
    </location>
</feature>
<evidence type="ECO:0000256" key="1">
    <source>
        <dbReference type="SAM" id="MobiDB-lite"/>
    </source>
</evidence>
<accession>A0A8J5RP19</accession>
<reference evidence="2" key="1">
    <citation type="journal article" date="2021" name="bioRxiv">
        <title>Whole Genome Assembly and Annotation of Northern Wild Rice, Zizania palustris L., Supports a Whole Genome Duplication in the Zizania Genus.</title>
        <authorList>
            <person name="Haas M."/>
            <person name="Kono T."/>
            <person name="Macchietto M."/>
            <person name="Millas R."/>
            <person name="McGilp L."/>
            <person name="Shao M."/>
            <person name="Duquette J."/>
            <person name="Hirsch C.N."/>
            <person name="Kimball J."/>
        </authorList>
    </citation>
    <scope>NUCLEOTIDE SEQUENCE</scope>
    <source>
        <tissue evidence="2">Fresh leaf tissue</tissue>
    </source>
</reference>
<feature type="region of interest" description="Disordered" evidence="1">
    <location>
        <begin position="165"/>
        <end position="194"/>
    </location>
</feature>
<feature type="compositionally biased region" description="Polar residues" evidence="1">
    <location>
        <begin position="79"/>
        <end position="88"/>
    </location>
</feature>
<feature type="region of interest" description="Disordered" evidence="1">
    <location>
        <begin position="226"/>
        <end position="245"/>
    </location>
</feature>
<feature type="compositionally biased region" description="Basic and acidic residues" evidence="1">
    <location>
        <begin position="308"/>
        <end position="319"/>
    </location>
</feature>